<dbReference type="InterPro" id="IPR003682">
    <property type="entry name" value="rRNA_ssu_MeTfrase_G"/>
</dbReference>
<keyword evidence="4 6" id="KW-0808">Transferase</keyword>
<keyword evidence="1 6" id="KW-0963">Cytoplasm</keyword>
<protein>
    <recommendedName>
        <fullName evidence="6">Ribosomal RNA small subunit methyltransferase G</fullName>
        <ecNumber evidence="6">2.1.1.-</ecNumber>
    </recommendedName>
    <alternativeName>
        <fullName evidence="6">16S rRNA 7-methylguanosine methyltransferase</fullName>
        <shortName evidence="6">16S rRNA m7G methyltransferase</shortName>
    </alternativeName>
</protein>
<keyword evidence="8" id="KW-1185">Reference proteome</keyword>
<dbReference type="CDD" id="cd02440">
    <property type="entry name" value="AdoMet_MTases"/>
    <property type="match status" value="1"/>
</dbReference>
<dbReference type="SUPFAM" id="SSF53335">
    <property type="entry name" value="S-adenosyl-L-methionine-dependent methyltransferases"/>
    <property type="match status" value="1"/>
</dbReference>
<comment type="caution">
    <text evidence="6">Lacks conserved residue(s) required for the propagation of feature annotation.</text>
</comment>
<dbReference type="Proteomes" id="UP000641741">
    <property type="component" value="Unassembled WGS sequence"/>
</dbReference>
<dbReference type="PIRSF" id="PIRSF003078">
    <property type="entry name" value="GidB"/>
    <property type="match status" value="1"/>
</dbReference>
<keyword evidence="5 6" id="KW-0949">S-adenosyl-L-methionine</keyword>
<evidence type="ECO:0000256" key="2">
    <source>
        <dbReference type="ARBA" id="ARBA00022552"/>
    </source>
</evidence>
<comment type="function">
    <text evidence="6">Specifically methylates the N7 position of a guanine in 16S rRNA.</text>
</comment>
<comment type="similarity">
    <text evidence="6">Belongs to the methyltransferase superfamily. RNA methyltransferase RsmG family.</text>
</comment>
<dbReference type="PANTHER" id="PTHR31760:SF0">
    <property type="entry name" value="S-ADENOSYL-L-METHIONINE-DEPENDENT METHYLTRANSFERASES SUPERFAMILY PROTEIN"/>
    <property type="match status" value="1"/>
</dbReference>
<proteinExistence type="inferred from homology"/>
<dbReference type="RefSeq" id="WP_186970291.1">
    <property type="nucleotide sequence ID" value="NZ_JACOPK010000008.1"/>
</dbReference>
<organism evidence="7 8">
    <name type="scientific">Agathobaculum hominis</name>
    <dbReference type="NCBI Taxonomy" id="2763014"/>
    <lineage>
        <taxon>Bacteria</taxon>
        <taxon>Bacillati</taxon>
        <taxon>Bacillota</taxon>
        <taxon>Clostridia</taxon>
        <taxon>Eubacteriales</taxon>
        <taxon>Butyricicoccaceae</taxon>
        <taxon>Agathobaculum</taxon>
    </lineage>
</organism>
<dbReference type="EC" id="2.1.1.-" evidence="6"/>
<evidence type="ECO:0000313" key="7">
    <source>
        <dbReference type="EMBL" id="MBC5696134.1"/>
    </source>
</evidence>
<evidence type="ECO:0000256" key="1">
    <source>
        <dbReference type="ARBA" id="ARBA00022490"/>
    </source>
</evidence>
<evidence type="ECO:0000256" key="5">
    <source>
        <dbReference type="ARBA" id="ARBA00022691"/>
    </source>
</evidence>
<feature type="binding site" evidence="6">
    <location>
        <position position="144"/>
    </location>
    <ligand>
        <name>S-adenosyl-L-methionine</name>
        <dbReference type="ChEBI" id="CHEBI:59789"/>
    </ligand>
</feature>
<evidence type="ECO:0000256" key="6">
    <source>
        <dbReference type="HAMAP-Rule" id="MF_00074"/>
    </source>
</evidence>
<comment type="caution">
    <text evidence="7">The sequence shown here is derived from an EMBL/GenBank/DDBJ whole genome shotgun (WGS) entry which is preliminary data.</text>
</comment>
<dbReference type="Gene3D" id="3.40.50.150">
    <property type="entry name" value="Vaccinia Virus protein VP39"/>
    <property type="match status" value="1"/>
</dbReference>
<gene>
    <name evidence="6 7" type="primary">rsmG</name>
    <name evidence="7" type="ORF">H8S02_09275</name>
</gene>
<feature type="binding site" evidence="6">
    <location>
        <position position="81"/>
    </location>
    <ligand>
        <name>S-adenosyl-L-methionine</name>
        <dbReference type="ChEBI" id="CHEBI:59789"/>
    </ligand>
</feature>
<keyword evidence="3 6" id="KW-0489">Methyltransferase</keyword>
<dbReference type="InterPro" id="IPR029063">
    <property type="entry name" value="SAM-dependent_MTases_sf"/>
</dbReference>
<dbReference type="EMBL" id="JACOPK010000008">
    <property type="protein sequence ID" value="MBC5696134.1"/>
    <property type="molecule type" value="Genomic_DNA"/>
</dbReference>
<dbReference type="HAMAP" id="MF_00074">
    <property type="entry name" value="16SrRNA_methyltr_G"/>
    <property type="match status" value="1"/>
</dbReference>
<sequence>MTDRELLYTGLKEFLPEVSEKMIDDLLKFSALLLEKNKVMNLTAVTEPTEVVTRHFLDCAALAPHMPQGGRVLDVGTGAGFPGMPLAILCPETEFVLLDALRKRIDFLNEVIETLGLTNVTAVHARAEDFAKDSRASFDMAVSRAVADLRTLSELAVPMVKVGGCFLAMKAADCAEEVQGAAHAFEVLGIGGPEMLSYTVPHDGIERALVRLPKISDTPEKYPRRFKKIQTAPL</sequence>
<evidence type="ECO:0000313" key="8">
    <source>
        <dbReference type="Proteomes" id="UP000641741"/>
    </source>
</evidence>
<accession>A0ABR7GPA6</accession>
<feature type="binding site" evidence="6">
    <location>
        <position position="76"/>
    </location>
    <ligand>
        <name>S-adenosyl-L-methionine</name>
        <dbReference type="ChEBI" id="CHEBI:59789"/>
    </ligand>
</feature>
<name>A0ABR7GPA6_9FIRM</name>
<feature type="binding site" evidence="6">
    <location>
        <begin position="127"/>
        <end position="128"/>
    </location>
    <ligand>
        <name>S-adenosyl-L-methionine</name>
        <dbReference type="ChEBI" id="CHEBI:59789"/>
    </ligand>
</feature>
<dbReference type="Pfam" id="PF02527">
    <property type="entry name" value="GidB"/>
    <property type="match status" value="1"/>
</dbReference>
<dbReference type="NCBIfam" id="TIGR00138">
    <property type="entry name" value="rsmG_gidB"/>
    <property type="match status" value="1"/>
</dbReference>
<evidence type="ECO:0000256" key="4">
    <source>
        <dbReference type="ARBA" id="ARBA00022679"/>
    </source>
</evidence>
<keyword evidence="2 6" id="KW-0698">rRNA processing</keyword>
<evidence type="ECO:0000256" key="3">
    <source>
        <dbReference type="ARBA" id="ARBA00022603"/>
    </source>
</evidence>
<reference evidence="7 8" key="1">
    <citation type="submission" date="2020-08" db="EMBL/GenBank/DDBJ databases">
        <title>Genome public.</title>
        <authorList>
            <person name="Liu C."/>
            <person name="Sun Q."/>
        </authorList>
    </citation>
    <scope>NUCLEOTIDE SEQUENCE [LARGE SCALE GENOMIC DNA]</scope>
    <source>
        <strain evidence="7 8">M2</strain>
    </source>
</reference>
<dbReference type="PANTHER" id="PTHR31760">
    <property type="entry name" value="S-ADENOSYL-L-METHIONINE-DEPENDENT METHYLTRANSFERASES SUPERFAMILY PROTEIN"/>
    <property type="match status" value="1"/>
</dbReference>
<comment type="subcellular location">
    <subcellularLocation>
        <location evidence="6">Cytoplasm</location>
    </subcellularLocation>
</comment>